<evidence type="ECO:0000256" key="1">
    <source>
        <dbReference type="ARBA" id="ARBA00022801"/>
    </source>
</evidence>
<keyword evidence="4" id="KW-1185">Reference proteome</keyword>
<keyword evidence="1 3" id="KW-0378">Hydrolase</keyword>
<dbReference type="Pfam" id="PF00561">
    <property type="entry name" value="Abhydrolase_1"/>
    <property type="match status" value="1"/>
</dbReference>
<reference evidence="3 4" key="1">
    <citation type="submission" date="2019-03" db="EMBL/GenBank/DDBJ databases">
        <title>Draft genome of Massilia hortus sp. nov., a novel bacterial species of the Oxalobacteraceae family.</title>
        <authorList>
            <person name="Peta V."/>
            <person name="Raths R."/>
            <person name="Bucking H."/>
        </authorList>
    </citation>
    <scope>NUCLEOTIDE SEQUENCE [LARGE SCALE GENOMIC DNA]</scope>
    <source>
        <strain evidence="3 4">ONC3</strain>
    </source>
</reference>
<evidence type="ECO:0000313" key="4">
    <source>
        <dbReference type="Proteomes" id="UP000297258"/>
    </source>
</evidence>
<dbReference type="EMBL" id="SPUM01000150">
    <property type="protein sequence ID" value="TFW27471.1"/>
    <property type="molecule type" value="Genomic_DNA"/>
</dbReference>
<sequence>MIEQASMLQVNGLHMHVVSAGQGPPVLLLHGFPDSHVVWRKQIRVLARAGFHVIAPDLRGYGKTDAPQPVEAYRLDVLCKDVLALLDALDIDKVRLVGHDWGAVIGWRLCLQAPQRIDRFVALSVGHPSALSRAGLEQRLRMFYVVGFLVPGFAEHALRFANWLAVRKFTRDRIQFSYWRRDLSRPGRLTAALNYYRANVNLGLPERASPVTVPVMGIWSDGDAAMGEKQMLDSALFVHAGFRYERIDGADHWMQLTAPDRVNALLLDYFGAQSNPYAVQPR</sequence>
<feature type="domain" description="AB hydrolase-1" evidence="2">
    <location>
        <begin position="24"/>
        <end position="259"/>
    </location>
</feature>
<evidence type="ECO:0000259" key="2">
    <source>
        <dbReference type="Pfam" id="PF00561"/>
    </source>
</evidence>
<dbReference type="Proteomes" id="UP000297258">
    <property type="component" value="Unassembled WGS sequence"/>
</dbReference>
<protein>
    <submittedName>
        <fullName evidence="3">Alpha/beta hydrolase</fullName>
    </submittedName>
</protein>
<dbReference type="InterPro" id="IPR000639">
    <property type="entry name" value="Epox_hydrolase-like"/>
</dbReference>
<name>A0A4Y9SM10_9BURK</name>
<comment type="caution">
    <text evidence="3">The sequence shown here is derived from an EMBL/GenBank/DDBJ whole genome shotgun (WGS) entry which is preliminary data.</text>
</comment>
<dbReference type="OrthoDB" id="2987348at2"/>
<evidence type="ECO:0000313" key="3">
    <source>
        <dbReference type="EMBL" id="TFW27471.1"/>
    </source>
</evidence>
<dbReference type="Gene3D" id="3.40.50.1820">
    <property type="entry name" value="alpha/beta hydrolase"/>
    <property type="match status" value="1"/>
</dbReference>
<dbReference type="PANTHER" id="PTHR43329">
    <property type="entry name" value="EPOXIDE HYDROLASE"/>
    <property type="match status" value="1"/>
</dbReference>
<dbReference type="AlphaFoldDB" id="A0A4Y9SM10"/>
<dbReference type="SUPFAM" id="SSF53474">
    <property type="entry name" value="alpha/beta-Hydrolases"/>
    <property type="match status" value="1"/>
</dbReference>
<organism evidence="3 4">
    <name type="scientific">Massilia horti</name>
    <dbReference type="NCBI Taxonomy" id="2562153"/>
    <lineage>
        <taxon>Bacteria</taxon>
        <taxon>Pseudomonadati</taxon>
        <taxon>Pseudomonadota</taxon>
        <taxon>Betaproteobacteria</taxon>
        <taxon>Burkholderiales</taxon>
        <taxon>Oxalobacteraceae</taxon>
        <taxon>Telluria group</taxon>
        <taxon>Massilia</taxon>
    </lineage>
</organism>
<dbReference type="PRINTS" id="PR00412">
    <property type="entry name" value="EPOXHYDRLASE"/>
</dbReference>
<dbReference type="PRINTS" id="PR00111">
    <property type="entry name" value="ABHYDROLASE"/>
</dbReference>
<dbReference type="InterPro" id="IPR029058">
    <property type="entry name" value="AB_hydrolase_fold"/>
</dbReference>
<accession>A0A4Y9SM10</accession>
<dbReference type="GO" id="GO:0016787">
    <property type="term" value="F:hydrolase activity"/>
    <property type="evidence" value="ECO:0007669"/>
    <property type="project" value="UniProtKB-KW"/>
</dbReference>
<dbReference type="RefSeq" id="WP_135192165.1">
    <property type="nucleotide sequence ID" value="NZ_SPUM01000150.1"/>
</dbReference>
<dbReference type="InterPro" id="IPR000073">
    <property type="entry name" value="AB_hydrolase_1"/>
</dbReference>
<gene>
    <name evidence="3" type="ORF">E4O92_24025</name>
</gene>
<proteinExistence type="predicted"/>